<evidence type="ECO:0000256" key="8">
    <source>
        <dbReference type="ARBA" id="ARBA00023065"/>
    </source>
</evidence>
<accession>A0A1M6DU48</accession>
<dbReference type="PROSITE" id="PS01156">
    <property type="entry name" value="TONB_DEPENDENT_REC_2"/>
    <property type="match status" value="1"/>
</dbReference>
<gene>
    <name evidence="16" type="ORF">SAMN05444363_1636</name>
</gene>
<proteinExistence type="inferred from homology"/>
<keyword evidence="7" id="KW-0408">Iron</keyword>
<dbReference type="AlphaFoldDB" id="A0A1M6DU48"/>
<dbReference type="InterPro" id="IPR012910">
    <property type="entry name" value="Plug_dom"/>
</dbReference>
<dbReference type="PROSITE" id="PS52016">
    <property type="entry name" value="TONB_DEPENDENT_REC_3"/>
    <property type="match status" value="1"/>
</dbReference>
<dbReference type="Pfam" id="PF00593">
    <property type="entry name" value="TonB_dep_Rec_b-barrel"/>
    <property type="match status" value="1"/>
</dbReference>
<dbReference type="PANTHER" id="PTHR32552">
    <property type="entry name" value="FERRICHROME IRON RECEPTOR-RELATED"/>
    <property type="match status" value="1"/>
</dbReference>
<keyword evidence="4" id="KW-0410">Iron transport</keyword>
<evidence type="ECO:0000256" key="5">
    <source>
        <dbReference type="ARBA" id="ARBA00022692"/>
    </source>
</evidence>
<comment type="similarity">
    <text evidence="12 13">Belongs to the TonB-dependent receptor family.</text>
</comment>
<keyword evidence="9 13" id="KW-0798">TonB box</keyword>
<sequence length="934" mass="105333">MKKSQIIFYLILFFLSIFTTFGQNTITIKGVIKDSNTFENIYGAKISILPNEGDNELTSSYSDMTGTFSLKTNITENRIKISFLNYKTTFIVVNQVSLKDSKTIDLETIFLENDINKQIENTSSIVDVVENRKSPIASSTLFQSDIQTQASNKDFIELVSDMPGAYVSRMGGGFGDSQLRVRGFDQNNLTPMVDGISLYDLETGNVDWTGLMTINEAVTSIQLQKGLGASKLVNSSVAGTVNFILKDAFSPRGGSLFTSTGNNGYRKFGASYGTGKMENGFGFNFMLNNVSGDGYVNNTNFNATGYFIAFGYENNKNNFQFKLLGTPQWHNQRNTPIALFQYFDANEEKMNSHYNKDWGYYNNDTYTAQSNNSHKPMATLQWDYKFNNTDQLSVKAYGTKGKSSDIRLNGDNVVFNGSPYLTSENGVLNNTAQIDFDFIHGYNSGQLSYFRYDPSINGYRDAINGLYLNSIVGEQTYTGVSQIANNKEINSYGSIVNIDKQLGKFFKVNTGIDYRKTSYQNYRTIENLFGADGYAINNNYGELTSTVNAYQNYVTNGYSTESNIWNIFKKVGNEKKVNYDYTSKIDYLGAYAQLEANFKKVNLLAQGGFNRQFLSRKSNNLLTNESKNSSSVNIDGYNVKLGANFNITDKHNLWINGGIVSRAPIYTNIFSSYSEIPNQQFKNEQFYSAEAGYGFTSSIATFKINGYYANHEDSTIPYASEFSGFLGATTDINRKNYGVEAELNIKPTKKIDIYASFSYGEWKYTSDAKFTYYDRDEVDTLFVKDNNVGGIPQTMINLGVKTFIAKGLQFGVKGRYNDRFYTNAPIERFDPVTYENNYFNSVVELPSYLVFDTFINYTLALQNQHKLNICFNLDNTLDRNYIMESNSSYGNNQQISTTSTTYGEVFGNYKGVSKINNAYLGFGRTWNLSVRYNF</sequence>
<comment type="subcellular location">
    <subcellularLocation>
        <location evidence="1 12">Cell outer membrane</location>
        <topology evidence="1 12">Multi-pass membrane protein</topology>
    </subcellularLocation>
</comment>
<evidence type="ECO:0000256" key="7">
    <source>
        <dbReference type="ARBA" id="ARBA00023004"/>
    </source>
</evidence>
<name>A0A1M6DU48_9FLAO</name>
<dbReference type="InterPro" id="IPR010917">
    <property type="entry name" value="TonB_rcpt_CS"/>
</dbReference>
<keyword evidence="17" id="KW-1185">Reference proteome</keyword>
<dbReference type="STRING" id="415425.SAMN05444363_1636"/>
<dbReference type="RefSeq" id="WP_073310274.1">
    <property type="nucleotide sequence ID" value="NZ_FQZI01000002.1"/>
</dbReference>
<dbReference type="InterPro" id="IPR036942">
    <property type="entry name" value="Beta-barrel_TonB_sf"/>
</dbReference>
<keyword evidence="8" id="KW-0406">Ion transport</keyword>
<dbReference type="Pfam" id="PF07715">
    <property type="entry name" value="Plug"/>
    <property type="match status" value="1"/>
</dbReference>
<dbReference type="PANTHER" id="PTHR32552:SF68">
    <property type="entry name" value="FERRICHROME OUTER MEMBRANE TRANSPORTER_PHAGE RECEPTOR"/>
    <property type="match status" value="1"/>
</dbReference>
<dbReference type="InterPro" id="IPR037066">
    <property type="entry name" value="Plug_dom_sf"/>
</dbReference>
<dbReference type="InterPro" id="IPR000531">
    <property type="entry name" value="Beta-barrel_TonB"/>
</dbReference>
<evidence type="ECO:0000259" key="15">
    <source>
        <dbReference type="Pfam" id="PF07715"/>
    </source>
</evidence>
<keyword evidence="11 12" id="KW-0998">Cell outer membrane</keyword>
<dbReference type="SUPFAM" id="SSF49464">
    <property type="entry name" value="Carboxypeptidase regulatory domain-like"/>
    <property type="match status" value="1"/>
</dbReference>
<dbReference type="SUPFAM" id="SSF56935">
    <property type="entry name" value="Porins"/>
    <property type="match status" value="1"/>
</dbReference>
<evidence type="ECO:0000256" key="11">
    <source>
        <dbReference type="ARBA" id="ARBA00023237"/>
    </source>
</evidence>
<reference evidence="17" key="1">
    <citation type="submission" date="2016-11" db="EMBL/GenBank/DDBJ databases">
        <authorList>
            <person name="Varghese N."/>
            <person name="Submissions S."/>
        </authorList>
    </citation>
    <scope>NUCLEOTIDE SEQUENCE [LARGE SCALE GENOMIC DNA]</scope>
    <source>
        <strain evidence="17">DSM 18829</strain>
    </source>
</reference>
<keyword evidence="16" id="KW-0675">Receptor</keyword>
<evidence type="ECO:0000256" key="2">
    <source>
        <dbReference type="ARBA" id="ARBA00022448"/>
    </source>
</evidence>
<dbReference type="Gene3D" id="2.40.170.20">
    <property type="entry name" value="TonB-dependent receptor, beta-barrel domain"/>
    <property type="match status" value="1"/>
</dbReference>
<dbReference type="InterPro" id="IPR039426">
    <property type="entry name" value="TonB-dep_rcpt-like"/>
</dbReference>
<evidence type="ECO:0000259" key="14">
    <source>
        <dbReference type="Pfam" id="PF00593"/>
    </source>
</evidence>
<keyword evidence="6" id="KW-0732">Signal</keyword>
<dbReference type="Proteomes" id="UP000184488">
    <property type="component" value="Unassembled WGS sequence"/>
</dbReference>
<evidence type="ECO:0000256" key="10">
    <source>
        <dbReference type="ARBA" id="ARBA00023136"/>
    </source>
</evidence>
<organism evidence="16 17">
    <name type="scientific">Flavobacterium terrae</name>
    <dbReference type="NCBI Taxonomy" id="415425"/>
    <lineage>
        <taxon>Bacteria</taxon>
        <taxon>Pseudomonadati</taxon>
        <taxon>Bacteroidota</taxon>
        <taxon>Flavobacteriia</taxon>
        <taxon>Flavobacteriales</taxon>
        <taxon>Flavobacteriaceae</taxon>
        <taxon>Flavobacterium</taxon>
    </lineage>
</organism>
<keyword evidence="3 12" id="KW-1134">Transmembrane beta strand</keyword>
<dbReference type="EMBL" id="FQZI01000002">
    <property type="protein sequence ID" value="SHI76774.1"/>
    <property type="molecule type" value="Genomic_DNA"/>
</dbReference>
<feature type="domain" description="TonB-dependent receptor-like beta-barrel" evidence="14">
    <location>
        <begin position="509"/>
        <end position="875"/>
    </location>
</feature>
<evidence type="ECO:0000256" key="1">
    <source>
        <dbReference type="ARBA" id="ARBA00004571"/>
    </source>
</evidence>
<evidence type="ECO:0000313" key="17">
    <source>
        <dbReference type="Proteomes" id="UP000184488"/>
    </source>
</evidence>
<evidence type="ECO:0000256" key="13">
    <source>
        <dbReference type="RuleBase" id="RU003357"/>
    </source>
</evidence>
<keyword evidence="2 12" id="KW-0813">Transport</keyword>
<evidence type="ECO:0000256" key="3">
    <source>
        <dbReference type="ARBA" id="ARBA00022452"/>
    </source>
</evidence>
<evidence type="ECO:0000256" key="9">
    <source>
        <dbReference type="ARBA" id="ARBA00023077"/>
    </source>
</evidence>
<protein>
    <submittedName>
        <fullName evidence="16">Outer membrane receptor proteins, mostly Fe transport</fullName>
    </submittedName>
</protein>
<dbReference type="Gene3D" id="2.170.130.10">
    <property type="entry name" value="TonB-dependent receptor, plug domain"/>
    <property type="match status" value="1"/>
</dbReference>
<evidence type="ECO:0000313" key="16">
    <source>
        <dbReference type="EMBL" id="SHI76774.1"/>
    </source>
</evidence>
<evidence type="ECO:0000256" key="6">
    <source>
        <dbReference type="ARBA" id="ARBA00022729"/>
    </source>
</evidence>
<dbReference type="GO" id="GO:0015344">
    <property type="term" value="F:siderophore uptake transmembrane transporter activity"/>
    <property type="evidence" value="ECO:0007669"/>
    <property type="project" value="TreeGrafter"/>
</dbReference>
<evidence type="ECO:0000256" key="12">
    <source>
        <dbReference type="PROSITE-ProRule" id="PRU01360"/>
    </source>
</evidence>
<dbReference type="InterPro" id="IPR008969">
    <property type="entry name" value="CarboxyPept-like_regulatory"/>
</dbReference>
<dbReference type="GO" id="GO:0009279">
    <property type="term" value="C:cell outer membrane"/>
    <property type="evidence" value="ECO:0007669"/>
    <property type="project" value="UniProtKB-SubCell"/>
</dbReference>
<dbReference type="OrthoDB" id="1282748at2"/>
<keyword evidence="10 12" id="KW-0472">Membrane</keyword>
<evidence type="ECO:0000256" key="4">
    <source>
        <dbReference type="ARBA" id="ARBA00022496"/>
    </source>
</evidence>
<feature type="domain" description="TonB-dependent receptor plug" evidence="15">
    <location>
        <begin position="131"/>
        <end position="239"/>
    </location>
</feature>
<keyword evidence="5 12" id="KW-0812">Transmembrane</keyword>